<evidence type="ECO:0000313" key="6">
    <source>
        <dbReference type="Proteomes" id="UP000579605"/>
    </source>
</evidence>
<organism evidence="5 6">
    <name type="scientific">Actinopolymorpha rutila</name>
    <dbReference type="NCBI Taxonomy" id="446787"/>
    <lineage>
        <taxon>Bacteria</taxon>
        <taxon>Bacillati</taxon>
        <taxon>Actinomycetota</taxon>
        <taxon>Actinomycetes</taxon>
        <taxon>Propionibacteriales</taxon>
        <taxon>Actinopolymorphaceae</taxon>
        <taxon>Actinopolymorpha</taxon>
    </lineage>
</organism>
<accession>A0A852ZTK0</accession>
<dbReference type="RefSeq" id="WP_179789762.1">
    <property type="nucleotide sequence ID" value="NZ_BAAARR010000005.1"/>
</dbReference>
<dbReference type="Pfam" id="PF01229">
    <property type="entry name" value="Glyco_hydro_39"/>
    <property type="match status" value="1"/>
</dbReference>
<keyword evidence="6" id="KW-1185">Reference proteome</keyword>
<keyword evidence="3" id="KW-0326">Glycosidase</keyword>
<dbReference type="InterPro" id="IPR049166">
    <property type="entry name" value="GH39_cat"/>
</dbReference>
<gene>
    <name evidence="5" type="ORF">F4554_004958</name>
</gene>
<name>A0A852ZTK0_9ACTN</name>
<protein>
    <recommendedName>
        <fullName evidence="4">Glycosyl hydrolases family 39 N-terminal catalytic domain-containing protein</fullName>
    </recommendedName>
</protein>
<evidence type="ECO:0000259" key="4">
    <source>
        <dbReference type="Pfam" id="PF01229"/>
    </source>
</evidence>
<evidence type="ECO:0000313" key="5">
    <source>
        <dbReference type="EMBL" id="NYH92320.1"/>
    </source>
</evidence>
<dbReference type="SUPFAM" id="SSF51445">
    <property type="entry name" value="(Trans)glycosidases"/>
    <property type="match status" value="1"/>
</dbReference>
<evidence type="ECO:0000256" key="1">
    <source>
        <dbReference type="ARBA" id="ARBA00008875"/>
    </source>
</evidence>
<dbReference type="InterPro" id="IPR051923">
    <property type="entry name" value="Glycosyl_Hydrolase_39"/>
</dbReference>
<dbReference type="PANTHER" id="PTHR12631">
    <property type="entry name" value="ALPHA-L-IDURONIDASE"/>
    <property type="match status" value="1"/>
</dbReference>
<dbReference type="InterPro" id="IPR017853">
    <property type="entry name" value="GH"/>
</dbReference>
<feature type="domain" description="Glycosyl hydrolases family 39 N-terminal catalytic" evidence="4">
    <location>
        <begin position="75"/>
        <end position="422"/>
    </location>
</feature>
<reference evidence="5 6" key="1">
    <citation type="submission" date="2020-07" db="EMBL/GenBank/DDBJ databases">
        <title>Sequencing the genomes of 1000 actinobacteria strains.</title>
        <authorList>
            <person name="Klenk H.-P."/>
        </authorList>
    </citation>
    <scope>NUCLEOTIDE SEQUENCE [LARGE SCALE GENOMIC DNA]</scope>
    <source>
        <strain evidence="5 6">DSM 18448</strain>
    </source>
</reference>
<dbReference type="PANTHER" id="PTHR12631:SF10">
    <property type="entry name" value="BETA-XYLOSIDASE-LIKE PROTEIN-RELATED"/>
    <property type="match status" value="1"/>
</dbReference>
<dbReference type="EMBL" id="JACBZH010000001">
    <property type="protein sequence ID" value="NYH92320.1"/>
    <property type="molecule type" value="Genomic_DNA"/>
</dbReference>
<dbReference type="AlphaFoldDB" id="A0A852ZTK0"/>
<evidence type="ECO:0000256" key="3">
    <source>
        <dbReference type="ARBA" id="ARBA00023295"/>
    </source>
</evidence>
<comment type="caution">
    <text evidence="5">The sequence shown here is derived from an EMBL/GenBank/DDBJ whole genome shotgun (WGS) entry which is preliminary data.</text>
</comment>
<dbReference type="Gene3D" id="3.20.20.80">
    <property type="entry name" value="Glycosidases"/>
    <property type="match status" value="1"/>
</dbReference>
<dbReference type="Proteomes" id="UP000579605">
    <property type="component" value="Unassembled WGS sequence"/>
</dbReference>
<dbReference type="GO" id="GO:0004553">
    <property type="term" value="F:hydrolase activity, hydrolyzing O-glycosyl compounds"/>
    <property type="evidence" value="ECO:0007669"/>
    <property type="project" value="TreeGrafter"/>
</dbReference>
<proteinExistence type="inferred from homology"/>
<evidence type="ECO:0000256" key="2">
    <source>
        <dbReference type="ARBA" id="ARBA00022801"/>
    </source>
</evidence>
<keyword evidence="2" id="KW-0378">Hydrolase</keyword>
<comment type="similarity">
    <text evidence="1">Belongs to the glycosyl hydrolase 39 family.</text>
</comment>
<sequence length="468" mass="52335">MALPDFALLDRETVRVDVADQRGPAELWRHTVGLGGINSSPLPLRVVEGAAALRPRLVRIFVQQFFDIYPEHGRFDWSRLDPYMDSLAATGAKVVAAICLKPGPLFDHEDRIDHAAWMPNDVAEWQRVVAALVRRYSVERDLVTRWEIGNETDIGEDGGSPYLIPDPNDYARFYDLTAPAIRAAAPHVKVGGTAACWVTNEPLPGFVKHCRENDVPLDFISWHIYDDDWTRHAAGVTEGMRLVAGFPEPAPELMVTEWSTSFEAVSVADQADDPRRAALVAASILAMDEAGPAWSFYYHLWDQVCDPGEFAPFFSPEGVAHMMRHWNEVPHRFGLFGERGEVRPQYFVHQLLGRLGDTKVTCETSHEELHAYAASGPGTVSVLVANTNLSRPDCRDRILTLRYAGLTPGPKLLTVHRIDEQRRWCADTLALHPLEERVVVTADAFEHQILLPAHTVAFATLSERDGIR</sequence>